<dbReference type="GO" id="GO:0016874">
    <property type="term" value="F:ligase activity"/>
    <property type="evidence" value="ECO:0007669"/>
    <property type="project" value="UniProtKB-KW"/>
</dbReference>
<dbReference type="Gene3D" id="1.10.3260.10">
    <property type="entry name" value="DNA ligase, ATP-dependent, N-terminal domain"/>
    <property type="match status" value="1"/>
</dbReference>
<protein>
    <submittedName>
        <fullName evidence="3">DNA ligase</fullName>
    </submittedName>
</protein>
<proteinExistence type="predicted"/>
<feature type="domain" description="DNA ligase ATP-dependent N-terminal" evidence="2">
    <location>
        <begin position="2"/>
        <end position="104"/>
    </location>
</feature>
<dbReference type="EMBL" id="JBHSWU010000399">
    <property type="protein sequence ID" value="MFC6725132.1"/>
    <property type="molecule type" value="Genomic_DNA"/>
</dbReference>
<organism evidence="3 4">
    <name type="scientific">Halobium palmae</name>
    <dbReference type="NCBI Taxonomy" id="1776492"/>
    <lineage>
        <taxon>Archaea</taxon>
        <taxon>Methanobacteriati</taxon>
        <taxon>Methanobacteriota</taxon>
        <taxon>Stenosarchaea group</taxon>
        <taxon>Halobacteria</taxon>
        <taxon>Halobacteriales</taxon>
        <taxon>Haloferacaceae</taxon>
        <taxon>Halobium</taxon>
    </lineage>
</organism>
<dbReference type="InterPro" id="IPR036599">
    <property type="entry name" value="DNA_ligase_N_sf"/>
</dbReference>
<keyword evidence="1 3" id="KW-0436">Ligase</keyword>
<evidence type="ECO:0000313" key="4">
    <source>
        <dbReference type="Proteomes" id="UP001596328"/>
    </source>
</evidence>
<dbReference type="AlphaFoldDB" id="A0ABD5S0U8"/>
<comment type="caution">
    <text evidence="3">The sequence shown here is derived from an EMBL/GenBank/DDBJ whole genome shotgun (WGS) entry which is preliminary data.</text>
</comment>
<keyword evidence="4" id="KW-1185">Reference proteome</keyword>
<evidence type="ECO:0000313" key="3">
    <source>
        <dbReference type="EMBL" id="MFC6725132.1"/>
    </source>
</evidence>
<evidence type="ECO:0000259" key="2">
    <source>
        <dbReference type="Pfam" id="PF04675"/>
    </source>
</evidence>
<dbReference type="SUPFAM" id="SSF117018">
    <property type="entry name" value="ATP-dependent DNA ligase DNA-binding domain"/>
    <property type="match status" value="1"/>
</dbReference>
<dbReference type="Proteomes" id="UP001596328">
    <property type="component" value="Unassembled WGS sequence"/>
</dbReference>
<accession>A0ABD5S0U8</accession>
<dbReference type="Pfam" id="PF04675">
    <property type="entry name" value="DNA_ligase_A_N"/>
    <property type="match status" value="1"/>
</dbReference>
<reference evidence="3 4" key="1">
    <citation type="journal article" date="2019" name="Int. J. Syst. Evol. Microbiol.">
        <title>The Global Catalogue of Microorganisms (GCM) 10K type strain sequencing project: providing services to taxonomists for standard genome sequencing and annotation.</title>
        <authorList>
            <consortium name="The Broad Institute Genomics Platform"/>
            <consortium name="The Broad Institute Genome Sequencing Center for Infectious Disease"/>
            <person name="Wu L."/>
            <person name="Ma J."/>
        </authorList>
    </citation>
    <scope>NUCLEOTIDE SEQUENCE [LARGE SCALE GENOMIC DNA]</scope>
    <source>
        <strain evidence="3 4">NBRC 111368</strain>
    </source>
</reference>
<gene>
    <name evidence="3" type="ORF">ACFQE1_12265</name>
</gene>
<feature type="non-terminal residue" evidence="3">
    <location>
        <position position="104"/>
    </location>
</feature>
<name>A0ABD5S0U8_9EURY</name>
<dbReference type="InterPro" id="IPR012308">
    <property type="entry name" value="DNA_ligase_ATP-dep_N"/>
</dbReference>
<sequence>MQFAEFADRAREMEAEAGDIETTLLVRDLFLAAAGAPAGSDEPDDLPVLARFVQGRVFPAWRSETLDIGPSLCYEAIARAAGPNVTAADVEDRLAETGEIGEVA</sequence>
<evidence type="ECO:0000256" key="1">
    <source>
        <dbReference type="ARBA" id="ARBA00022598"/>
    </source>
</evidence>